<dbReference type="InterPro" id="IPR037359">
    <property type="entry name" value="NST/OST"/>
</dbReference>
<keyword evidence="11" id="KW-0378">Hydrolase</keyword>
<dbReference type="Proteomes" id="UP000182312">
    <property type="component" value="Unassembled WGS sequence"/>
</dbReference>
<dbReference type="PANTHER" id="PTHR10605">
    <property type="entry name" value="HEPARAN SULFATE SULFOTRANSFERASE"/>
    <property type="match status" value="1"/>
</dbReference>
<feature type="compositionally biased region" description="Low complexity" evidence="8">
    <location>
        <begin position="255"/>
        <end position="279"/>
    </location>
</feature>
<evidence type="ECO:0000313" key="11">
    <source>
        <dbReference type="EMBL" id="SFA43879.1"/>
    </source>
</evidence>
<keyword evidence="7" id="KW-0325">Glycoprotein</keyword>
<dbReference type="GO" id="GO:0042121">
    <property type="term" value="P:alginic acid biosynthetic process"/>
    <property type="evidence" value="ECO:0007669"/>
    <property type="project" value="UniProtKB-UniPathway"/>
</dbReference>
<evidence type="ECO:0000256" key="6">
    <source>
        <dbReference type="ARBA" id="ARBA00022841"/>
    </source>
</evidence>
<evidence type="ECO:0000256" key="2">
    <source>
        <dbReference type="ARBA" id="ARBA00005182"/>
    </source>
</evidence>
<evidence type="ECO:0000259" key="10">
    <source>
        <dbReference type="Pfam" id="PF16822"/>
    </source>
</evidence>
<dbReference type="Pfam" id="PF16822">
    <property type="entry name" value="ALGX"/>
    <property type="match status" value="1"/>
</dbReference>
<dbReference type="PANTHER" id="PTHR10605:SF56">
    <property type="entry name" value="BIFUNCTIONAL HEPARAN SULFATE N-DEACETYLASE_N-SULFOTRANSFERASE"/>
    <property type="match status" value="1"/>
</dbReference>
<dbReference type="AlphaFoldDB" id="A0A1I0SWJ4"/>
<dbReference type="RefSeq" id="WP_052081325.1">
    <property type="nucleotide sequence ID" value="NZ_FOJO01000003.1"/>
</dbReference>
<evidence type="ECO:0000256" key="3">
    <source>
        <dbReference type="ARBA" id="ARBA00022679"/>
    </source>
</evidence>
<dbReference type="Gene3D" id="3.40.50.300">
    <property type="entry name" value="P-loop containing nucleotide triphosphate hydrolases"/>
    <property type="match status" value="2"/>
</dbReference>
<dbReference type="InterPro" id="IPR031811">
    <property type="entry name" value="ALGX/ALGJ_SGNH-like"/>
</dbReference>
<dbReference type="SUPFAM" id="SSF52540">
    <property type="entry name" value="P-loop containing nucleoside triphosphate hydrolases"/>
    <property type="match status" value="2"/>
</dbReference>
<dbReference type="OrthoDB" id="4169204at2"/>
<feature type="region of interest" description="Disordered" evidence="8">
    <location>
        <begin position="255"/>
        <end position="284"/>
    </location>
</feature>
<protein>
    <submittedName>
        <fullName evidence="11">SGNH hydrolase-like domain-containing protein, acetyltransferase AlgX</fullName>
    </submittedName>
</protein>
<dbReference type="UniPathway" id="UPA00286"/>
<dbReference type="GO" id="GO:0008146">
    <property type="term" value="F:sulfotransferase activity"/>
    <property type="evidence" value="ECO:0007669"/>
    <property type="project" value="InterPro"/>
</dbReference>
<dbReference type="Pfam" id="PF00685">
    <property type="entry name" value="Sulfotransfer_1"/>
    <property type="match status" value="1"/>
</dbReference>
<comment type="pathway">
    <text evidence="2">Glycan biosynthesis; alginate biosynthesis.</text>
</comment>
<evidence type="ECO:0000256" key="5">
    <source>
        <dbReference type="ARBA" id="ARBA00022764"/>
    </source>
</evidence>
<dbReference type="InterPro" id="IPR000863">
    <property type="entry name" value="Sulfotransferase_dom"/>
</dbReference>
<accession>A0A1I0SWJ4</accession>
<feature type="domain" description="AlgX/AlgJ SGNH hydrolase-like" evidence="10">
    <location>
        <begin position="514"/>
        <end position="754"/>
    </location>
</feature>
<evidence type="ECO:0000256" key="8">
    <source>
        <dbReference type="SAM" id="MobiDB-lite"/>
    </source>
</evidence>
<keyword evidence="4" id="KW-0732">Signal</keyword>
<dbReference type="Pfam" id="PF13469">
    <property type="entry name" value="Sulfotransfer_3"/>
    <property type="match status" value="1"/>
</dbReference>
<dbReference type="InterPro" id="IPR027417">
    <property type="entry name" value="P-loop_NTPase"/>
</dbReference>
<keyword evidence="3 11" id="KW-0808">Transferase</keyword>
<proteinExistence type="predicted"/>
<feature type="domain" description="Sulfotransferase" evidence="9">
    <location>
        <begin position="10"/>
        <end position="203"/>
    </location>
</feature>
<gene>
    <name evidence="11" type="ORF">SAMN04487972_103120</name>
</gene>
<evidence type="ECO:0000256" key="4">
    <source>
        <dbReference type="ARBA" id="ARBA00022729"/>
    </source>
</evidence>
<dbReference type="EMBL" id="FOJO01000003">
    <property type="protein sequence ID" value="SFA43879.1"/>
    <property type="molecule type" value="Genomic_DNA"/>
</dbReference>
<keyword evidence="5" id="KW-0574">Periplasm</keyword>
<reference evidence="11 12" key="1">
    <citation type="submission" date="2016-10" db="EMBL/GenBank/DDBJ databases">
        <authorList>
            <person name="de Groot N.N."/>
        </authorList>
    </citation>
    <scope>NUCLEOTIDE SEQUENCE [LARGE SCALE GENOMIC DNA]</scope>
    <source>
        <strain evidence="11 12">CGMCC 1.6117</strain>
    </source>
</reference>
<organism evidence="11 12">
    <name type="scientific">Paracoccus halophilus</name>
    <dbReference type="NCBI Taxonomy" id="376733"/>
    <lineage>
        <taxon>Bacteria</taxon>
        <taxon>Pseudomonadati</taxon>
        <taxon>Pseudomonadota</taxon>
        <taxon>Alphaproteobacteria</taxon>
        <taxon>Rhodobacterales</taxon>
        <taxon>Paracoccaceae</taxon>
        <taxon>Paracoccus</taxon>
    </lineage>
</organism>
<keyword evidence="6" id="KW-0016">Alginate biosynthesis</keyword>
<comment type="subcellular location">
    <subcellularLocation>
        <location evidence="1">Periplasm</location>
    </subcellularLocation>
</comment>
<evidence type="ECO:0000256" key="7">
    <source>
        <dbReference type="ARBA" id="ARBA00023180"/>
    </source>
</evidence>
<evidence type="ECO:0000256" key="1">
    <source>
        <dbReference type="ARBA" id="ARBA00004418"/>
    </source>
</evidence>
<sequence>MKDHQTVNRPDIFIVGTMKGGTTILHEFLSLHPEIHAGTQKEIHYFSLFDTKGPDWYHAHFSHLPPDQHYLDASPTYFDMANEPVIPRRIHDYNPDARVIMMARDPIDRALSHFNHLRKINKIEALRSISPEEFFSRDLEAAVSQIHQIDMYLMQCLNFSLYFRKAHNYRTVFGDRFLAVENESLSQDPQQTMERIFRHIGVDPIRDERFGERKYSHQDKNATYPLSPETTERLNNLFNPNYNAFCKLTGLPNRRPAAKPAAKPAPRPATKASPAAAARAPDKPTGPFEQAFIISYPHAGAGIVQEALNTVPGICIRGGNGGVLVGVAQLAAGLDKAQRQKDGAAGPGSAWFGAPEIQARAFADKLSAGFVDHVLRPPKDSHIIGCTETRLMPRPEFVAYCNYLRLRFPRALLIFNTRDTGRVIAANRASGEVANEHEYARADQLFRKFAAAHPDRCIEIAYDDYIGNEAALKPLFDRLGVPFNAAAVRSILARANPNLPLLNMPERGRIENGVLSGRDGWLFLWTGSNNVHRYYTQDDHFTDKHARDWADLLTARRDRLAGLGIRYLHMTAPDKLSVYPEHVGRPLPHHDRHPARLLAQLVPGNDLNLDVLPDLRAADLEGPVFYKSDSHWNFRGCQAAYRRLCETLGVAPRDFSDRKVGGKAMALDLGNKFSPPVIEEARFTHVLRDARRVLANGPVRYNEETGFRQGSPRFVGCYVHLQNSLDDAHPQTVMLFGDSFSEFRPHLLTAMLAETFREVHFIWSANLDYELIERVRPQIVISQIAERFMATLPTDEFRVSLD</sequence>
<evidence type="ECO:0000259" key="9">
    <source>
        <dbReference type="Pfam" id="PF00685"/>
    </source>
</evidence>
<evidence type="ECO:0000313" key="12">
    <source>
        <dbReference type="Proteomes" id="UP000182312"/>
    </source>
</evidence>
<dbReference type="GO" id="GO:0016787">
    <property type="term" value="F:hydrolase activity"/>
    <property type="evidence" value="ECO:0007669"/>
    <property type="project" value="UniProtKB-KW"/>
</dbReference>
<dbReference type="GO" id="GO:0042597">
    <property type="term" value="C:periplasmic space"/>
    <property type="evidence" value="ECO:0007669"/>
    <property type="project" value="UniProtKB-SubCell"/>
</dbReference>
<name>A0A1I0SWJ4_9RHOB</name>